<keyword evidence="3" id="KW-1185">Reference proteome</keyword>
<dbReference type="KEGG" id="elq:Ga0102493_11758"/>
<dbReference type="EMBL" id="JMIX01000005">
    <property type="protein sequence ID" value="KEO96412.1"/>
    <property type="molecule type" value="Genomic_DNA"/>
</dbReference>
<sequence length="63" mass="6136">MCPVLTACSGDAGGPPTGVSEGEAQALEQAAEMLEAERLPEGVVPGTQAPEAAGPETAPETAS</sequence>
<dbReference type="RefSeq" id="WP_034902337.1">
    <property type="nucleotide sequence ID" value="NZ_JMIX01000005.1"/>
</dbReference>
<reference evidence="2 3" key="1">
    <citation type="submission" date="2014-04" db="EMBL/GenBank/DDBJ databases">
        <title>A comprehensive comparison of genomes of Erythrobacter spp. Strains.</title>
        <authorList>
            <person name="Zheng Q."/>
        </authorList>
    </citation>
    <scope>NUCLEOTIDE SEQUENCE [LARGE SCALE GENOMIC DNA]</scope>
    <source>
        <strain evidence="2 3">DSM 8509</strain>
    </source>
</reference>
<dbReference type="AlphaFoldDB" id="A0A074NFL1"/>
<evidence type="ECO:0000313" key="3">
    <source>
        <dbReference type="Proteomes" id="UP000027866"/>
    </source>
</evidence>
<gene>
    <name evidence="2" type="ORF">EH32_09280</name>
</gene>
<dbReference type="PATRIC" id="fig|39960.10.peg.3010"/>
<protein>
    <submittedName>
        <fullName evidence="2">Uncharacterized protein</fullName>
    </submittedName>
</protein>
<name>A0A074NFL1_9SPHN</name>
<feature type="compositionally biased region" description="Low complexity" evidence="1">
    <location>
        <begin position="47"/>
        <end position="63"/>
    </location>
</feature>
<feature type="region of interest" description="Disordered" evidence="1">
    <location>
        <begin position="1"/>
        <end position="22"/>
    </location>
</feature>
<comment type="caution">
    <text evidence="2">The sequence shown here is derived from an EMBL/GenBank/DDBJ whole genome shotgun (WGS) entry which is preliminary data.</text>
</comment>
<accession>A0A074NFL1</accession>
<evidence type="ECO:0000256" key="1">
    <source>
        <dbReference type="SAM" id="MobiDB-lite"/>
    </source>
</evidence>
<organism evidence="2 3">
    <name type="scientific">Erythrobacter litoralis</name>
    <dbReference type="NCBI Taxonomy" id="39960"/>
    <lineage>
        <taxon>Bacteria</taxon>
        <taxon>Pseudomonadati</taxon>
        <taxon>Pseudomonadota</taxon>
        <taxon>Alphaproteobacteria</taxon>
        <taxon>Sphingomonadales</taxon>
        <taxon>Erythrobacteraceae</taxon>
        <taxon>Erythrobacter/Porphyrobacter group</taxon>
        <taxon>Erythrobacter</taxon>
    </lineage>
</organism>
<evidence type="ECO:0000313" key="2">
    <source>
        <dbReference type="EMBL" id="KEO96412.1"/>
    </source>
</evidence>
<proteinExistence type="predicted"/>
<dbReference type="Proteomes" id="UP000027866">
    <property type="component" value="Unassembled WGS sequence"/>
</dbReference>
<feature type="region of interest" description="Disordered" evidence="1">
    <location>
        <begin position="41"/>
        <end position="63"/>
    </location>
</feature>